<organism evidence="2 3">
    <name type="scientific">Neptunomonas phycophila</name>
    <dbReference type="NCBI Taxonomy" id="1572645"/>
    <lineage>
        <taxon>Bacteria</taxon>
        <taxon>Pseudomonadati</taxon>
        <taxon>Pseudomonadota</taxon>
        <taxon>Gammaproteobacteria</taxon>
        <taxon>Oceanospirillales</taxon>
        <taxon>Oceanospirillaceae</taxon>
        <taxon>Neptunomonas</taxon>
    </lineage>
</organism>
<reference evidence="2" key="1">
    <citation type="submission" date="2023-07" db="EMBL/GenBank/DDBJ databases">
        <title>Genome content predicts the carbon catabolic preferences of heterotrophic bacteria.</title>
        <authorList>
            <person name="Gralka M."/>
        </authorList>
    </citation>
    <scope>NUCLEOTIDE SEQUENCE</scope>
    <source>
        <strain evidence="2">I2M16</strain>
    </source>
</reference>
<dbReference type="RefSeq" id="WP_178968653.1">
    <property type="nucleotide sequence ID" value="NZ_CP041336.1"/>
</dbReference>
<evidence type="ECO:0000313" key="3">
    <source>
        <dbReference type="Proteomes" id="UP001169862"/>
    </source>
</evidence>
<feature type="chain" id="PRO_5043577766" evidence="1">
    <location>
        <begin position="22"/>
        <end position="188"/>
    </location>
</feature>
<dbReference type="EMBL" id="JAUOPG010000006">
    <property type="protein sequence ID" value="MDO6454066.1"/>
    <property type="molecule type" value="Genomic_DNA"/>
</dbReference>
<proteinExistence type="predicted"/>
<comment type="caution">
    <text evidence="2">The sequence shown here is derived from an EMBL/GenBank/DDBJ whole genome shotgun (WGS) entry which is preliminary data.</text>
</comment>
<sequence length="188" mass="20912">MKRRSVAQLFSVNARLTCIVAACTWANVSFSQTNSVDVEQVRLATSVGAQCAGYYDGLYALVHNLDEAKSHVMLTDLKSVVPGLSKQDLFEYSTASIIMTKGFIALLNQTVKPATPYTLESFREDYVGFRRQSMAWKNTDADNRYIDEMHQQCERVLSISYGNGTLTDEQVSAAVKQRAHALGVELEN</sequence>
<protein>
    <submittedName>
        <fullName evidence="2">Uncharacterized protein</fullName>
    </submittedName>
</protein>
<evidence type="ECO:0000256" key="1">
    <source>
        <dbReference type="SAM" id="SignalP"/>
    </source>
</evidence>
<dbReference type="AlphaFoldDB" id="A0AAW7XK24"/>
<name>A0AAW7XK24_9GAMM</name>
<accession>A0AAW7XK24</accession>
<dbReference type="Proteomes" id="UP001169862">
    <property type="component" value="Unassembled WGS sequence"/>
</dbReference>
<dbReference type="GeneID" id="89456118"/>
<keyword evidence="1" id="KW-0732">Signal</keyword>
<evidence type="ECO:0000313" key="2">
    <source>
        <dbReference type="EMBL" id="MDO6454066.1"/>
    </source>
</evidence>
<gene>
    <name evidence="2" type="ORF">Q4490_10875</name>
</gene>
<feature type="signal peptide" evidence="1">
    <location>
        <begin position="1"/>
        <end position="21"/>
    </location>
</feature>